<dbReference type="NCBIfam" id="TIGR00536">
    <property type="entry name" value="hemK_fam"/>
    <property type="match status" value="1"/>
</dbReference>
<dbReference type="InterPro" id="IPR019874">
    <property type="entry name" value="RF_methyltr_PrmC"/>
</dbReference>
<feature type="domain" description="Release factor glutamine methyltransferase N-terminal" evidence="7">
    <location>
        <begin position="20"/>
        <end position="87"/>
    </location>
</feature>
<keyword evidence="3" id="KW-0808">Transferase</keyword>
<evidence type="ECO:0000256" key="3">
    <source>
        <dbReference type="ARBA" id="ARBA00022679"/>
    </source>
</evidence>
<protein>
    <recommendedName>
        <fullName evidence="1">peptide chain release factor N(5)-glutamine methyltransferase</fullName>
        <ecNumber evidence="1">2.1.1.297</ecNumber>
    </recommendedName>
</protein>
<dbReference type="InterPro" id="IPR004556">
    <property type="entry name" value="HemK-like"/>
</dbReference>
<dbReference type="InterPro" id="IPR040758">
    <property type="entry name" value="PrmC_N"/>
</dbReference>
<comment type="catalytic activity">
    <reaction evidence="5">
        <text>L-glutaminyl-[peptide chain release factor] + S-adenosyl-L-methionine = N(5)-methyl-L-glutaminyl-[peptide chain release factor] + S-adenosyl-L-homocysteine + H(+)</text>
        <dbReference type="Rhea" id="RHEA:42896"/>
        <dbReference type="Rhea" id="RHEA-COMP:10271"/>
        <dbReference type="Rhea" id="RHEA-COMP:10272"/>
        <dbReference type="ChEBI" id="CHEBI:15378"/>
        <dbReference type="ChEBI" id="CHEBI:30011"/>
        <dbReference type="ChEBI" id="CHEBI:57856"/>
        <dbReference type="ChEBI" id="CHEBI:59789"/>
        <dbReference type="ChEBI" id="CHEBI:61891"/>
        <dbReference type="EC" id="2.1.1.297"/>
    </reaction>
</comment>
<dbReference type="Pfam" id="PF05175">
    <property type="entry name" value="MTS"/>
    <property type="match status" value="1"/>
</dbReference>
<dbReference type="CDD" id="cd02440">
    <property type="entry name" value="AdoMet_MTases"/>
    <property type="match status" value="1"/>
</dbReference>
<dbReference type="Pfam" id="PF17827">
    <property type="entry name" value="PrmC_N"/>
    <property type="match status" value="1"/>
</dbReference>
<evidence type="ECO:0000259" key="7">
    <source>
        <dbReference type="Pfam" id="PF17827"/>
    </source>
</evidence>
<dbReference type="PANTHER" id="PTHR18895:SF74">
    <property type="entry name" value="MTRF1L RELEASE FACTOR GLUTAMINE METHYLTRANSFERASE"/>
    <property type="match status" value="1"/>
</dbReference>
<dbReference type="PROSITE" id="PS00092">
    <property type="entry name" value="N6_MTASE"/>
    <property type="match status" value="1"/>
</dbReference>
<reference evidence="8 9" key="1">
    <citation type="submission" date="2021-07" db="EMBL/GenBank/DDBJ databases">
        <title>Novel Helicobacter sp. Isolated from a dog.</title>
        <authorList>
            <person name="Rimbara E."/>
            <person name="Suzuki M."/>
        </authorList>
    </citation>
    <scope>NUCLEOTIDE SEQUENCE [LARGE SCALE GENOMIC DNA]</scope>
    <source>
        <strain evidence="9">NHP19-003</strain>
    </source>
</reference>
<dbReference type="InterPro" id="IPR029063">
    <property type="entry name" value="SAM-dependent_MTases_sf"/>
</dbReference>
<dbReference type="EMBL" id="AP024814">
    <property type="protein sequence ID" value="BCZ16957.1"/>
    <property type="molecule type" value="Genomic_DNA"/>
</dbReference>
<keyword evidence="9" id="KW-1185">Reference proteome</keyword>
<dbReference type="NCBIfam" id="TIGR03534">
    <property type="entry name" value="RF_mod_PrmC"/>
    <property type="match status" value="1"/>
</dbReference>
<name>A0ABN6I1T2_9HELI</name>
<dbReference type="Proteomes" id="UP000826775">
    <property type="component" value="Chromosome"/>
</dbReference>
<evidence type="ECO:0000256" key="4">
    <source>
        <dbReference type="ARBA" id="ARBA00022691"/>
    </source>
</evidence>
<dbReference type="Gene3D" id="1.10.8.10">
    <property type="entry name" value="DNA helicase RuvA subunit, C-terminal domain"/>
    <property type="match status" value="1"/>
</dbReference>
<evidence type="ECO:0000256" key="2">
    <source>
        <dbReference type="ARBA" id="ARBA00022603"/>
    </source>
</evidence>
<dbReference type="Gene3D" id="3.40.50.150">
    <property type="entry name" value="Vaccinia Virus protein VP39"/>
    <property type="match status" value="1"/>
</dbReference>
<dbReference type="InterPro" id="IPR007848">
    <property type="entry name" value="Small_mtfrase_dom"/>
</dbReference>
<dbReference type="InterPro" id="IPR050320">
    <property type="entry name" value="N5-glutamine_MTase"/>
</dbReference>
<evidence type="ECO:0000259" key="6">
    <source>
        <dbReference type="Pfam" id="PF05175"/>
    </source>
</evidence>
<evidence type="ECO:0000313" key="8">
    <source>
        <dbReference type="EMBL" id="BCZ16957.1"/>
    </source>
</evidence>
<dbReference type="SUPFAM" id="SSF53335">
    <property type="entry name" value="S-adenosyl-L-methionine-dependent methyltransferases"/>
    <property type="match status" value="1"/>
</dbReference>
<evidence type="ECO:0000256" key="5">
    <source>
        <dbReference type="ARBA" id="ARBA00048391"/>
    </source>
</evidence>
<proteinExistence type="predicted"/>
<dbReference type="PANTHER" id="PTHR18895">
    <property type="entry name" value="HEMK METHYLTRANSFERASE"/>
    <property type="match status" value="1"/>
</dbReference>
<sequence length="289" mass="32455">MPSIENANEANLININISKALHEAKKVLRDRGVRNALESELLLAHVLGVDRVYLHIHAQEELDPFAFEHFMHMVKTRAKGKPIEYITHEVSFYGRTFFVDERVLIPRPETEILVSQASKLIQDYGIRSVVEVGIGSGVISVSLAMANPKISILATDISMDALEVAGMNISTFNLQERIELFQTSLLEGVNIKARTLVVSNPPYVPLDYPLDDSVRYEPEIALYGGEHGDEILKVLVDEAANKRVKYLACEMGYNHKASMSEHLGLQKYHPSFYTDYAGLDRGFVATRRI</sequence>
<feature type="domain" description="Methyltransferase small" evidence="6">
    <location>
        <begin position="119"/>
        <end position="203"/>
    </location>
</feature>
<gene>
    <name evidence="8" type="primary">hemK</name>
    <name evidence="8" type="ORF">NHP190003_02390</name>
</gene>
<organism evidence="8 9">
    <name type="scientific">Helicobacter gastrocanis</name>
    <dbReference type="NCBI Taxonomy" id="2849641"/>
    <lineage>
        <taxon>Bacteria</taxon>
        <taxon>Pseudomonadati</taxon>
        <taxon>Campylobacterota</taxon>
        <taxon>Epsilonproteobacteria</taxon>
        <taxon>Campylobacterales</taxon>
        <taxon>Helicobacteraceae</taxon>
        <taxon>Helicobacter</taxon>
    </lineage>
</organism>
<dbReference type="InterPro" id="IPR002052">
    <property type="entry name" value="DNA_methylase_N6_adenine_CS"/>
</dbReference>
<keyword evidence="4" id="KW-0949">S-adenosyl-L-methionine</keyword>
<evidence type="ECO:0000256" key="1">
    <source>
        <dbReference type="ARBA" id="ARBA00012771"/>
    </source>
</evidence>
<evidence type="ECO:0000313" key="9">
    <source>
        <dbReference type="Proteomes" id="UP000826775"/>
    </source>
</evidence>
<accession>A0ABN6I1T2</accession>
<keyword evidence="2" id="KW-0489">Methyltransferase</keyword>
<dbReference type="EC" id="2.1.1.297" evidence="1"/>